<evidence type="ECO:0000256" key="1">
    <source>
        <dbReference type="ARBA" id="ARBA00004651"/>
    </source>
</evidence>
<dbReference type="Proteomes" id="UP000231994">
    <property type="component" value="Chromosome"/>
</dbReference>
<gene>
    <name evidence="9" type="ORF">A9D01_01920</name>
</gene>
<feature type="transmembrane region" description="Helical" evidence="7">
    <location>
        <begin position="348"/>
        <end position="367"/>
    </location>
</feature>
<evidence type="ECO:0000313" key="9">
    <source>
        <dbReference type="EMBL" id="ATZ07702.1"/>
    </source>
</evidence>
<dbReference type="Pfam" id="PF07690">
    <property type="entry name" value="MFS_1"/>
    <property type="match status" value="1"/>
</dbReference>
<evidence type="ECO:0000259" key="8">
    <source>
        <dbReference type="PROSITE" id="PS50850"/>
    </source>
</evidence>
<name>A0ABC8CH90_CORST</name>
<evidence type="ECO:0000256" key="4">
    <source>
        <dbReference type="ARBA" id="ARBA00022692"/>
    </source>
</evidence>
<dbReference type="Gene3D" id="1.20.1720.10">
    <property type="entry name" value="Multidrug resistance protein D"/>
    <property type="match status" value="1"/>
</dbReference>
<dbReference type="InterPro" id="IPR036259">
    <property type="entry name" value="MFS_trans_sf"/>
</dbReference>
<dbReference type="InterPro" id="IPR011701">
    <property type="entry name" value="MFS"/>
</dbReference>
<dbReference type="NCBIfam" id="TIGR00711">
    <property type="entry name" value="efflux_EmrB"/>
    <property type="match status" value="1"/>
</dbReference>
<dbReference type="PROSITE" id="PS50850">
    <property type="entry name" value="MFS"/>
    <property type="match status" value="1"/>
</dbReference>
<sequence>MARLPGMTVPTFAAVSEVPPERDAWRAMFALSLGFFVSLLDQSMIAVALPRIQADLSANVNEVLWVSAIYLLAVVVPLLFTGRLGDVFGQKKMFQCGVSLFGIGALMCALAPNIQILIAARAVQGIGASLQMPQTMAVINRVFARERRGRALGAWGVIGSVASLTGPLLGGFLVGAFGWQAVFWVHMPFVIAAVVLSAIWVPVLQTTSRKIDVLSVFVSFLALTALVFGIQQGPATGWPVWIWALLAFGCLALAGFMCLQATAAARGTEPLVPLQLFADRNYAVGSVAIVTMGFMAASMMLPIMLWLQNEKGMPAGTAGIIVAPMAIVSLVVSPLAGILADRLDPRRLAMTGFSILVASFGAAFAVIISDVSAWWMCAPIALLGFGQSFIWGSNAATTMRDVAPELMGAASGVYNTSRQVGSVLGVAGVSAALQAAGIATSLWVIVAVLAVGLCASLFFRDTLHGAGAAHQG</sequence>
<feature type="transmembrane region" description="Helical" evidence="7">
    <location>
        <begin position="151"/>
        <end position="175"/>
    </location>
</feature>
<feature type="transmembrane region" description="Helical" evidence="7">
    <location>
        <begin position="181"/>
        <end position="201"/>
    </location>
</feature>
<evidence type="ECO:0000256" key="5">
    <source>
        <dbReference type="ARBA" id="ARBA00022989"/>
    </source>
</evidence>
<keyword evidence="6 7" id="KW-0472">Membrane</keyword>
<dbReference type="GO" id="GO:0005886">
    <property type="term" value="C:plasma membrane"/>
    <property type="evidence" value="ECO:0007669"/>
    <property type="project" value="UniProtKB-SubCell"/>
</dbReference>
<feature type="transmembrane region" description="Helical" evidence="7">
    <location>
        <begin position="240"/>
        <end position="261"/>
    </location>
</feature>
<dbReference type="AlphaFoldDB" id="A0ABC8CH90"/>
<feature type="transmembrane region" description="Helical" evidence="7">
    <location>
        <begin position="62"/>
        <end position="80"/>
    </location>
</feature>
<feature type="transmembrane region" description="Helical" evidence="7">
    <location>
        <begin position="27"/>
        <end position="50"/>
    </location>
</feature>
<evidence type="ECO:0000256" key="3">
    <source>
        <dbReference type="ARBA" id="ARBA00022475"/>
    </source>
</evidence>
<protein>
    <submittedName>
        <fullName evidence="9">MFS transporter</fullName>
    </submittedName>
</protein>
<accession>A0ABC8CH90</accession>
<organism evidence="9 10">
    <name type="scientific">Corynebacterium striatum</name>
    <dbReference type="NCBI Taxonomy" id="43770"/>
    <lineage>
        <taxon>Bacteria</taxon>
        <taxon>Bacillati</taxon>
        <taxon>Actinomycetota</taxon>
        <taxon>Actinomycetes</taxon>
        <taxon>Mycobacteriales</taxon>
        <taxon>Corynebacteriaceae</taxon>
        <taxon>Corynebacterium</taxon>
    </lineage>
</organism>
<feature type="transmembrane region" description="Helical" evidence="7">
    <location>
        <begin position="442"/>
        <end position="459"/>
    </location>
</feature>
<comment type="subcellular location">
    <subcellularLocation>
        <location evidence="1">Cell membrane</location>
        <topology evidence="1">Multi-pass membrane protein</topology>
    </subcellularLocation>
</comment>
<evidence type="ECO:0000313" key="10">
    <source>
        <dbReference type="Proteomes" id="UP000231994"/>
    </source>
</evidence>
<reference evidence="9 10" key="1">
    <citation type="submission" date="2017-11" db="EMBL/GenBank/DDBJ databases">
        <title>Whole genome sequencing of cultured pathogen.</title>
        <authorList>
            <person name="Hoffmann M."/>
            <person name="Sanchez M."/>
            <person name="Timme R."/>
            <person name="Nudel K."/>
            <person name="Bry L."/>
        </authorList>
    </citation>
    <scope>NUCLEOTIDE SEQUENCE [LARGE SCALE GENOMIC DNA]</scope>
    <source>
        <strain evidence="9 10">216</strain>
    </source>
</reference>
<proteinExistence type="predicted"/>
<keyword evidence="2" id="KW-0813">Transport</keyword>
<keyword evidence="3" id="KW-1003">Cell membrane</keyword>
<keyword evidence="5 7" id="KW-1133">Transmembrane helix</keyword>
<dbReference type="PANTHER" id="PTHR42718">
    <property type="entry name" value="MAJOR FACILITATOR SUPERFAMILY MULTIDRUG TRANSPORTER MFSC"/>
    <property type="match status" value="1"/>
</dbReference>
<dbReference type="PRINTS" id="PR01036">
    <property type="entry name" value="TCRTETB"/>
</dbReference>
<dbReference type="Gene3D" id="1.20.1250.20">
    <property type="entry name" value="MFS general substrate transporter like domains"/>
    <property type="match status" value="1"/>
</dbReference>
<feature type="domain" description="Major facilitator superfamily (MFS) profile" evidence="8">
    <location>
        <begin position="27"/>
        <end position="464"/>
    </location>
</feature>
<feature type="transmembrane region" description="Helical" evidence="7">
    <location>
        <begin position="100"/>
        <end position="123"/>
    </location>
</feature>
<dbReference type="PANTHER" id="PTHR42718:SF46">
    <property type="entry name" value="BLR6921 PROTEIN"/>
    <property type="match status" value="1"/>
</dbReference>
<feature type="transmembrane region" description="Helical" evidence="7">
    <location>
        <begin position="313"/>
        <end position="336"/>
    </location>
</feature>
<dbReference type="InterPro" id="IPR020846">
    <property type="entry name" value="MFS_dom"/>
</dbReference>
<keyword evidence="4 7" id="KW-0812">Transmembrane</keyword>
<dbReference type="SUPFAM" id="SSF103473">
    <property type="entry name" value="MFS general substrate transporter"/>
    <property type="match status" value="2"/>
</dbReference>
<evidence type="ECO:0000256" key="6">
    <source>
        <dbReference type="ARBA" id="ARBA00023136"/>
    </source>
</evidence>
<feature type="transmembrane region" description="Helical" evidence="7">
    <location>
        <begin position="213"/>
        <end position="234"/>
    </location>
</feature>
<dbReference type="InterPro" id="IPR004638">
    <property type="entry name" value="EmrB-like"/>
</dbReference>
<feature type="transmembrane region" description="Helical" evidence="7">
    <location>
        <begin position="282"/>
        <end position="307"/>
    </location>
</feature>
<dbReference type="EMBL" id="CP024932">
    <property type="protein sequence ID" value="ATZ07702.1"/>
    <property type="molecule type" value="Genomic_DNA"/>
</dbReference>
<evidence type="ECO:0000256" key="7">
    <source>
        <dbReference type="SAM" id="Phobius"/>
    </source>
</evidence>
<evidence type="ECO:0000256" key="2">
    <source>
        <dbReference type="ARBA" id="ARBA00022448"/>
    </source>
</evidence>